<name>A0ABU3R5U9_9GAMM</name>
<feature type="transmembrane region" description="Helical" evidence="5">
    <location>
        <begin position="203"/>
        <end position="227"/>
    </location>
</feature>
<dbReference type="Gene3D" id="1.20.1530.20">
    <property type="match status" value="1"/>
</dbReference>
<dbReference type="PANTHER" id="PTHR10361:SF28">
    <property type="entry name" value="P3 PROTEIN-RELATED"/>
    <property type="match status" value="1"/>
</dbReference>
<dbReference type="Pfam" id="PF01758">
    <property type="entry name" value="SBF"/>
    <property type="match status" value="1"/>
</dbReference>
<keyword evidence="3 5" id="KW-1133">Transmembrane helix</keyword>
<dbReference type="InterPro" id="IPR002657">
    <property type="entry name" value="BilAc:Na_symport/Acr3"/>
</dbReference>
<proteinExistence type="predicted"/>
<feature type="transmembrane region" description="Helical" evidence="5">
    <location>
        <begin position="146"/>
        <end position="167"/>
    </location>
</feature>
<dbReference type="InterPro" id="IPR038770">
    <property type="entry name" value="Na+/solute_symporter_sf"/>
</dbReference>
<dbReference type="PANTHER" id="PTHR10361">
    <property type="entry name" value="SODIUM-BILE ACID COTRANSPORTER"/>
    <property type="match status" value="1"/>
</dbReference>
<feature type="transmembrane region" description="Helical" evidence="5">
    <location>
        <begin position="45"/>
        <end position="68"/>
    </location>
</feature>
<evidence type="ECO:0000256" key="1">
    <source>
        <dbReference type="ARBA" id="ARBA00004141"/>
    </source>
</evidence>
<dbReference type="EMBL" id="JAWCUA010000010">
    <property type="protein sequence ID" value="MDU0114668.1"/>
    <property type="molecule type" value="Genomic_DNA"/>
</dbReference>
<dbReference type="Proteomes" id="UP001257914">
    <property type="component" value="Unassembled WGS sequence"/>
</dbReference>
<organism evidence="6 7">
    <name type="scientific">Psychrosphaera aquimarina</name>
    <dbReference type="NCBI Taxonomy" id="2044854"/>
    <lineage>
        <taxon>Bacteria</taxon>
        <taxon>Pseudomonadati</taxon>
        <taxon>Pseudomonadota</taxon>
        <taxon>Gammaproteobacteria</taxon>
        <taxon>Alteromonadales</taxon>
        <taxon>Pseudoalteromonadaceae</taxon>
        <taxon>Psychrosphaera</taxon>
    </lineage>
</organism>
<evidence type="ECO:0000256" key="5">
    <source>
        <dbReference type="SAM" id="Phobius"/>
    </source>
</evidence>
<sequence>MEVGQVYYDANSQWLLNLVLASMILGVALDIKWHDFKAVAKMPKAIIAGLTAQFLFLPALTTALTLILDLPAGIELGMILVSACPGGAISNFVTHLSGGNTALSISMTAASSALAVVFLPINFIFWSQLNPNTALMLQTINVDSTALFINLLFVLALPLAIGLLISTKWPNIAKKIHRVFNVTSLLALIAFISIAITRNQEAFLSHFYLIFTIVLLHNALAYVLGFLSGKFAGLQQRDIKATTIEVGMQNSSLAIAIVFTQFNGEAGMALISAFWGTWHIVSGLLIALTFRRYFSATSAIPTQPNAK</sequence>
<evidence type="ECO:0000256" key="3">
    <source>
        <dbReference type="ARBA" id="ARBA00022989"/>
    </source>
</evidence>
<feature type="transmembrane region" description="Helical" evidence="5">
    <location>
        <begin position="239"/>
        <end position="262"/>
    </location>
</feature>
<comment type="subcellular location">
    <subcellularLocation>
        <location evidence="1">Membrane</location>
        <topology evidence="1">Multi-pass membrane protein</topology>
    </subcellularLocation>
</comment>
<protein>
    <submittedName>
        <fullName evidence="6">Bile acid:sodium symporter family protein</fullName>
    </submittedName>
</protein>
<keyword evidence="4 5" id="KW-0472">Membrane</keyword>
<feature type="transmembrane region" description="Helical" evidence="5">
    <location>
        <begin position="74"/>
        <end position="93"/>
    </location>
</feature>
<reference evidence="6 7" key="1">
    <citation type="submission" date="2023-10" db="EMBL/GenBank/DDBJ databases">
        <title>Psychrosphaera aquimaarina strain SW33 isolated from seawater.</title>
        <authorList>
            <person name="Bayburt H."/>
            <person name="Kim J.M."/>
            <person name="Choi B.J."/>
            <person name="Jeon C.O."/>
        </authorList>
    </citation>
    <scope>NUCLEOTIDE SEQUENCE [LARGE SCALE GENOMIC DNA]</scope>
    <source>
        <strain evidence="6 7">KCTC 52743</strain>
    </source>
</reference>
<accession>A0ABU3R5U9</accession>
<comment type="caution">
    <text evidence="6">The sequence shown here is derived from an EMBL/GenBank/DDBJ whole genome shotgun (WGS) entry which is preliminary data.</text>
</comment>
<dbReference type="InterPro" id="IPR004710">
    <property type="entry name" value="Bilac:Na_transpt"/>
</dbReference>
<gene>
    <name evidence="6" type="ORF">RT723_17065</name>
</gene>
<feature type="transmembrane region" description="Helical" evidence="5">
    <location>
        <begin position="179"/>
        <end position="197"/>
    </location>
</feature>
<evidence type="ECO:0000313" key="6">
    <source>
        <dbReference type="EMBL" id="MDU0114668.1"/>
    </source>
</evidence>
<feature type="transmembrane region" description="Helical" evidence="5">
    <location>
        <begin position="105"/>
        <end position="126"/>
    </location>
</feature>
<evidence type="ECO:0000313" key="7">
    <source>
        <dbReference type="Proteomes" id="UP001257914"/>
    </source>
</evidence>
<evidence type="ECO:0000256" key="4">
    <source>
        <dbReference type="ARBA" id="ARBA00023136"/>
    </source>
</evidence>
<dbReference type="RefSeq" id="WP_315948346.1">
    <property type="nucleotide sequence ID" value="NZ_JAWCUA010000010.1"/>
</dbReference>
<feature type="transmembrane region" description="Helical" evidence="5">
    <location>
        <begin position="268"/>
        <end position="290"/>
    </location>
</feature>
<feature type="transmembrane region" description="Helical" evidence="5">
    <location>
        <begin position="14"/>
        <end position="33"/>
    </location>
</feature>
<keyword evidence="2 5" id="KW-0812">Transmembrane</keyword>
<evidence type="ECO:0000256" key="2">
    <source>
        <dbReference type="ARBA" id="ARBA00022692"/>
    </source>
</evidence>
<keyword evidence="7" id="KW-1185">Reference proteome</keyword>